<feature type="region of interest" description="Disordered" evidence="1">
    <location>
        <begin position="1"/>
        <end position="59"/>
    </location>
</feature>
<accession>A0A0A9GTQ2</accession>
<reference evidence="2" key="2">
    <citation type="journal article" date="2015" name="Data Brief">
        <title>Shoot transcriptome of the giant reed, Arundo donax.</title>
        <authorList>
            <person name="Barrero R.A."/>
            <person name="Guerrero F.D."/>
            <person name="Moolhuijzen P."/>
            <person name="Goolsby J.A."/>
            <person name="Tidwell J."/>
            <person name="Bellgard S.E."/>
            <person name="Bellgard M.I."/>
        </authorList>
    </citation>
    <scope>NUCLEOTIDE SEQUENCE</scope>
    <source>
        <tissue evidence="2">Shoot tissue taken approximately 20 cm above the soil surface</tissue>
    </source>
</reference>
<organism evidence="2">
    <name type="scientific">Arundo donax</name>
    <name type="common">Giant reed</name>
    <name type="synonym">Donax arundinaceus</name>
    <dbReference type="NCBI Taxonomy" id="35708"/>
    <lineage>
        <taxon>Eukaryota</taxon>
        <taxon>Viridiplantae</taxon>
        <taxon>Streptophyta</taxon>
        <taxon>Embryophyta</taxon>
        <taxon>Tracheophyta</taxon>
        <taxon>Spermatophyta</taxon>
        <taxon>Magnoliopsida</taxon>
        <taxon>Liliopsida</taxon>
        <taxon>Poales</taxon>
        <taxon>Poaceae</taxon>
        <taxon>PACMAD clade</taxon>
        <taxon>Arundinoideae</taxon>
        <taxon>Arundineae</taxon>
        <taxon>Arundo</taxon>
    </lineage>
</organism>
<evidence type="ECO:0000313" key="2">
    <source>
        <dbReference type="EMBL" id="JAE26914.1"/>
    </source>
</evidence>
<dbReference type="AlphaFoldDB" id="A0A0A9GTQ2"/>
<sequence length="80" mass="8727">MAQEPIEHHHEPSKPPRPQERHRHGVDAAVAPPGQTPPRSHGHKQQQDTSWWREEGTHGRAQVWAGAGAVELPVTGEGAG</sequence>
<evidence type="ECO:0000256" key="1">
    <source>
        <dbReference type="SAM" id="MobiDB-lite"/>
    </source>
</evidence>
<protein>
    <submittedName>
        <fullName evidence="2">Uncharacterized protein</fullName>
    </submittedName>
</protein>
<dbReference type="EMBL" id="GBRH01170982">
    <property type="protein sequence ID" value="JAE26914.1"/>
    <property type="molecule type" value="Transcribed_RNA"/>
</dbReference>
<name>A0A0A9GTQ2_ARUDO</name>
<reference evidence="2" key="1">
    <citation type="submission" date="2014-09" db="EMBL/GenBank/DDBJ databases">
        <authorList>
            <person name="Magalhaes I.L.F."/>
            <person name="Oliveira U."/>
            <person name="Santos F.R."/>
            <person name="Vidigal T.H.D.A."/>
            <person name="Brescovit A.D."/>
            <person name="Santos A.J."/>
        </authorList>
    </citation>
    <scope>NUCLEOTIDE SEQUENCE</scope>
    <source>
        <tissue evidence="2">Shoot tissue taken approximately 20 cm above the soil surface</tissue>
    </source>
</reference>
<proteinExistence type="predicted"/>
<feature type="compositionally biased region" description="Basic and acidic residues" evidence="1">
    <location>
        <begin position="1"/>
        <end position="19"/>
    </location>
</feature>